<reference evidence="2" key="1">
    <citation type="journal article" date="2023" name="Plant J.">
        <title>The genome of the king protea, Protea cynaroides.</title>
        <authorList>
            <person name="Chang J."/>
            <person name="Duong T.A."/>
            <person name="Schoeman C."/>
            <person name="Ma X."/>
            <person name="Roodt D."/>
            <person name="Barker N."/>
            <person name="Li Z."/>
            <person name="Van de Peer Y."/>
            <person name="Mizrachi E."/>
        </authorList>
    </citation>
    <scope>NUCLEOTIDE SEQUENCE</scope>
    <source>
        <tissue evidence="2">Young leaves</tissue>
    </source>
</reference>
<dbReference type="OrthoDB" id="20621at2759"/>
<feature type="region of interest" description="Disordered" evidence="1">
    <location>
        <begin position="104"/>
        <end position="151"/>
    </location>
</feature>
<keyword evidence="3" id="KW-1185">Reference proteome</keyword>
<proteinExistence type="predicted"/>
<evidence type="ECO:0000313" key="3">
    <source>
        <dbReference type="Proteomes" id="UP001141806"/>
    </source>
</evidence>
<dbReference type="Proteomes" id="UP001141806">
    <property type="component" value="Unassembled WGS sequence"/>
</dbReference>
<name>A0A9Q0JUR5_9MAGN</name>
<dbReference type="PANTHER" id="PTHR37769">
    <property type="entry name" value="OS08G0243900 PROTEIN"/>
    <property type="match status" value="1"/>
</dbReference>
<accession>A0A9Q0JUR5</accession>
<evidence type="ECO:0000256" key="1">
    <source>
        <dbReference type="SAM" id="MobiDB-lite"/>
    </source>
</evidence>
<organism evidence="2 3">
    <name type="scientific">Protea cynaroides</name>
    <dbReference type="NCBI Taxonomy" id="273540"/>
    <lineage>
        <taxon>Eukaryota</taxon>
        <taxon>Viridiplantae</taxon>
        <taxon>Streptophyta</taxon>
        <taxon>Embryophyta</taxon>
        <taxon>Tracheophyta</taxon>
        <taxon>Spermatophyta</taxon>
        <taxon>Magnoliopsida</taxon>
        <taxon>Proteales</taxon>
        <taxon>Proteaceae</taxon>
        <taxon>Protea</taxon>
    </lineage>
</organism>
<evidence type="ECO:0000313" key="2">
    <source>
        <dbReference type="EMBL" id="KAJ4951185.1"/>
    </source>
</evidence>
<dbReference type="EMBL" id="JAMYWD010000012">
    <property type="protein sequence ID" value="KAJ4951185.1"/>
    <property type="molecule type" value="Genomic_DNA"/>
</dbReference>
<comment type="caution">
    <text evidence="2">The sequence shown here is derived from an EMBL/GenBank/DDBJ whole genome shotgun (WGS) entry which is preliminary data.</text>
</comment>
<dbReference type="AlphaFoldDB" id="A0A9Q0JUR5"/>
<gene>
    <name evidence="2" type="ORF">NE237_028017</name>
</gene>
<sequence>MEVGFLLVIESTFHLKIQPANGSDILLQTREWFPPARALYALNAFRHTRITFARGKHNSAKDGETVRDVAVQIEVIAGDGVQRDLNQQESLKPEPLLNHLPKPQLQARSSHHQPPPIRPKAHQCSLAPKSSSKPETSERVDFPFPLESSPSRTEARLPITTVKASYDHSCFQSKPALVIGFLVNSSALKLAFEETFKRSSR</sequence>
<protein>
    <submittedName>
        <fullName evidence="2">Uncharacterized protein</fullName>
    </submittedName>
</protein>
<dbReference type="PANTHER" id="PTHR37769:SF1">
    <property type="entry name" value="OS08G0243900 PROTEIN"/>
    <property type="match status" value="1"/>
</dbReference>